<dbReference type="GO" id="GO:0022857">
    <property type="term" value="F:transmembrane transporter activity"/>
    <property type="evidence" value="ECO:0007669"/>
    <property type="project" value="InterPro"/>
</dbReference>
<dbReference type="PANTHER" id="PTHR24064">
    <property type="entry name" value="SOLUTE CARRIER FAMILY 22 MEMBER"/>
    <property type="match status" value="1"/>
</dbReference>
<proteinExistence type="predicted"/>
<dbReference type="SUPFAM" id="SSF103473">
    <property type="entry name" value="MFS general substrate transporter"/>
    <property type="match status" value="1"/>
</dbReference>
<feature type="compositionally biased region" description="Low complexity" evidence="5">
    <location>
        <begin position="724"/>
        <end position="735"/>
    </location>
</feature>
<evidence type="ECO:0000256" key="3">
    <source>
        <dbReference type="ARBA" id="ARBA00022989"/>
    </source>
</evidence>
<feature type="transmembrane region" description="Helical" evidence="6">
    <location>
        <begin position="272"/>
        <end position="290"/>
    </location>
</feature>
<feature type="compositionally biased region" description="Low complexity" evidence="5">
    <location>
        <begin position="904"/>
        <end position="916"/>
    </location>
</feature>
<keyword evidence="3 6" id="KW-1133">Transmembrane helix</keyword>
<dbReference type="InterPro" id="IPR005828">
    <property type="entry name" value="MFS_sugar_transport-like"/>
</dbReference>
<dbReference type="InterPro" id="IPR020846">
    <property type="entry name" value="MFS_dom"/>
</dbReference>
<evidence type="ECO:0000256" key="2">
    <source>
        <dbReference type="ARBA" id="ARBA00022692"/>
    </source>
</evidence>
<evidence type="ECO:0000313" key="8">
    <source>
        <dbReference type="EMBL" id="CAJ1072359.1"/>
    </source>
</evidence>
<sequence>MAVVQLDTEDHQPENGFVSPETTSAGVLTRIDSAVLPFLGGFGKYQKQLIVLTWIPALFIGFSQYSDNFLLAQPNNTCVQPLANQSNLTVGYSSLLDGPKNGSARPAYVHTNGSYRTHNDTANMQCRCSEWTFELHTGLVQNVVTKWSLVCDSAWKVHIAKFSLLVGSIFGYLVFGILADWFGRHPVLIISVLFMLVFGLTVAFSVNVPMFSTLRFFEGFCLAGITLSLYVLRIELCLPGWRFSMTMVANFVVLGGQLLMPGVAYLCRDWQVLQAVIICPLLLMLSYIWIFPESLRWVLATQQYSRSKWIMGLIAQKNRVNMEFDCDNILTELQKALQKKPKKTCIVKMVGTRNLWKNIVVLCVNSLTGYGIHHCFARSMMDPEAQETTMFHNFYADYYTMAGIAVASCMALCPAVGLMGRRGGLLMFMIITALASLLQLGLLNLLGKYSGHLNIDSSGTLNKNFSIAFSIIGMFSSHAVSNLSIFFCAEITPTVIRGGGLGLVLASAGFGMLTAPIMELHNQKGYFLHHIIFACCTLICIICILLLPETRYQPLPETLADGESYTRQPLLPPKKPGEQRLLLAPSESSRDYTRVHDTPLHEAANTAVSTMDSTASSAVDLTAPSVADVSAPAFMEAPPSKPESKGPNGHSVSSEPMGKDGIIHASKEHLLSSTPLHKAQCITDPLLANAEEPPAIVLESIQPLGESATPEENDVGPSPIKELPTTPSPSSDSSTPPVPQNVPASLLISTTPIIEPPPSSTLESPNPFGNDIEMITPKFEPHSPEDLDIPLEDLHPTSMQESPQTGPPDCNTSSDPPPPTEEDPDIPIHLEIVEDSVSPPSPMPSPKDSQEPPVVDSEPAELDPASPCVNDISAPSPSPPPPLDPDHIPQADSSSPPVQDNVDDSPSTPTVPPVTDIAPTSTPQSATLTDIAEPGQDPVPTSITDPSSTEAAPASLLDCTASSPIDSGVLSVSASTENNTVNGVASS</sequence>
<feature type="region of interest" description="Disordered" evidence="5">
    <location>
        <begin position="1"/>
        <end position="21"/>
    </location>
</feature>
<feature type="transmembrane region" description="Helical" evidence="6">
    <location>
        <begin position="188"/>
        <end position="209"/>
    </location>
</feature>
<dbReference type="AlphaFoldDB" id="A0AAV1GH61"/>
<dbReference type="GO" id="GO:0016020">
    <property type="term" value="C:membrane"/>
    <property type="evidence" value="ECO:0007669"/>
    <property type="project" value="UniProtKB-SubCell"/>
</dbReference>
<gene>
    <name evidence="8" type="ORF">XNOV1_A041507</name>
</gene>
<feature type="region of interest" description="Disordered" evidence="5">
    <location>
        <begin position="634"/>
        <end position="659"/>
    </location>
</feature>
<dbReference type="Gene3D" id="1.20.1250.20">
    <property type="entry name" value="MFS general substrate transporter like domains"/>
    <property type="match status" value="1"/>
</dbReference>
<feature type="compositionally biased region" description="Polar residues" evidence="5">
    <location>
        <begin position="918"/>
        <end position="928"/>
    </location>
</feature>
<feature type="domain" description="Major facilitator superfamily (MFS) profile" evidence="7">
    <location>
        <begin position="106"/>
        <end position="551"/>
    </location>
</feature>
<feature type="transmembrane region" description="Helical" evidence="6">
    <location>
        <begin position="526"/>
        <end position="547"/>
    </location>
</feature>
<evidence type="ECO:0000313" key="9">
    <source>
        <dbReference type="Proteomes" id="UP001178508"/>
    </source>
</evidence>
<feature type="transmembrane region" description="Helical" evidence="6">
    <location>
        <begin position="501"/>
        <end position="520"/>
    </location>
</feature>
<feature type="transmembrane region" description="Helical" evidence="6">
    <location>
        <begin position="425"/>
        <end position="447"/>
    </location>
</feature>
<dbReference type="InterPro" id="IPR036259">
    <property type="entry name" value="MFS_trans_sf"/>
</dbReference>
<evidence type="ECO:0000256" key="4">
    <source>
        <dbReference type="ARBA" id="ARBA00023136"/>
    </source>
</evidence>
<dbReference type="Proteomes" id="UP001178508">
    <property type="component" value="Chromosome 14"/>
</dbReference>
<comment type="subcellular location">
    <subcellularLocation>
        <location evidence="1">Membrane</location>
        <topology evidence="1">Multi-pass membrane protein</topology>
    </subcellularLocation>
</comment>
<dbReference type="EMBL" id="OY660877">
    <property type="protein sequence ID" value="CAJ1072359.1"/>
    <property type="molecule type" value="Genomic_DNA"/>
</dbReference>
<reference evidence="8" key="1">
    <citation type="submission" date="2023-08" db="EMBL/GenBank/DDBJ databases">
        <authorList>
            <person name="Alioto T."/>
            <person name="Alioto T."/>
            <person name="Gomez Garrido J."/>
        </authorList>
    </citation>
    <scope>NUCLEOTIDE SEQUENCE</scope>
</reference>
<feature type="region of interest" description="Disordered" evidence="5">
    <location>
        <begin position="706"/>
        <end position="954"/>
    </location>
</feature>
<feature type="transmembrane region" description="Helical" evidence="6">
    <location>
        <begin position="467"/>
        <end position="489"/>
    </location>
</feature>
<dbReference type="Pfam" id="PF00083">
    <property type="entry name" value="Sugar_tr"/>
    <property type="match status" value="1"/>
</dbReference>
<feature type="transmembrane region" description="Helical" evidence="6">
    <location>
        <begin position="398"/>
        <end position="418"/>
    </location>
</feature>
<feature type="compositionally biased region" description="Polar residues" evidence="5">
    <location>
        <begin position="939"/>
        <end position="950"/>
    </location>
</feature>
<keyword evidence="9" id="KW-1185">Reference proteome</keyword>
<feature type="region of interest" description="Disordered" evidence="5">
    <location>
        <begin position="563"/>
        <end position="594"/>
    </location>
</feature>
<organism evidence="8 9">
    <name type="scientific">Xyrichtys novacula</name>
    <name type="common">Pearly razorfish</name>
    <name type="synonym">Hemipteronotus novacula</name>
    <dbReference type="NCBI Taxonomy" id="13765"/>
    <lineage>
        <taxon>Eukaryota</taxon>
        <taxon>Metazoa</taxon>
        <taxon>Chordata</taxon>
        <taxon>Craniata</taxon>
        <taxon>Vertebrata</taxon>
        <taxon>Euteleostomi</taxon>
        <taxon>Actinopterygii</taxon>
        <taxon>Neopterygii</taxon>
        <taxon>Teleostei</taxon>
        <taxon>Neoteleostei</taxon>
        <taxon>Acanthomorphata</taxon>
        <taxon>Eupercaria</taxon>
        <taxon>Labriformes</taxon>
        <taxon>Labridae</taxon>
        <taxon>Xyrichtys</taxon>
    </lineage>
</organism>
<name>A0AAV1GH61_XYRNO</name>
<feature type="transmembrane region" description="Helical" evidence="6">
    <location>
        <begin position="162"/>
        <end position="182"/>
    </location>
</feature>
<accession>A0AAV1GH61</accession>
<keyword evidence="2 6" id="KW-0812">Transmembrane</keyword>
<keyword evidence="4 6" id="KW-0472">Membrane</keyword>
<evidence type="ECO:0000259" key="7">
    <source>
        <dbReference type="PROSITE" id="PS50850"/>
    </source>
</evidence>
<evidence type="ECO:0000256" key="1">
    <source>
        <dbReference type="ARBA" id="ARBA00004141"/>
    </source>
</evidence>
<protein>
    <submittedName>
        <fullName evidence="8">Solute carrier family 22 member 23-like</fullName>
    </submittedName>
</protein>
<evidence type="ECO:0000256" key="6">
    <source>
        <dbReference type="SAM" id="Phobius"/>
    </source>
</evidence>
<feature type="transmembrane region" description="Helical" evidence="6">
    <location>
        <begin position="216"/>
        <end position="234"/>
    </location>
</feature>
<dbReference type="PROSITE" id="PS50850">
    <property type="entry name" value="MFS"/>
    <property type="match status" value="1"/>
</dbReference>
<feature type="transmembrane region" description="Helical" evidence="6">
    <location>
        <begin position="240"/>
        <end position="260"/>
    </location>
</feature>
<evidence type="ECO:0000256" key="5">
    <source>
        <dbReference type="SAM" id="MobiDB-lite"/>
    </source>
</evidence>